<name>A0ABU1T0G1_9ACTO</name>
<evidence type="ECO:0000313" key="2">
    <source>
        <dbReference type="Proteomes" id="UP001266099"/>
    </source>
</evidence>
<evidence type="ECO:0000313" key="1">
    <source>
        <dbReference type="EMBL" id="MDR6938859.1"/>
    </source>
</evidence>
<dbReference type="Proteomes" id="UP001266099">
    <property type="component" value="Unassembled WGS sequence"/>
</dbReference>
<sequence length="33" mass="3697">MLGAPDAAVMFLTLGALYRQGQQSVRKWEGWSE</sequence>
<proteinExistence type="predicted"/>
<accession>A0ABU1T0G1</accession>
<organism evidence="1 2">
    <name type="scientific">Arcanobacterium hippocoleae</name>
    <dbReference type="NCBI Taxonomy" id="149017"/>
    <lineage>
        <taxon>Bacteria</taxon>
        <taxon>Bacillati</taxon>
        <taxon>Actinomycetota</taxon>
        <taxon>Actinomycetes</taxon>
        <taxon>Actinomycetales</taxon>
        <taxon>Actinomycetaceae</taxon>
        <taxon>Arcanobacterium</taxon>
    </lineage>
</organism>
<comment type="caution">
    <text evidence="1">The sequence shown here is derived from an EMBL/GenBank/DDBJ whole genome shotgun (WGS) entry which is preliminary data.</text>
</comment>
<reference evidence="1 2" key="1">
    <citation type="submission" date="2023-07" db="EMBL/GenBank/DDBJ databases">
        <title>Sequencing the genomes of 1000 actinobacteria strains.</title>
        <authorList>
            <person name="Klenk H.-P."/>
        </authorList>
    </citation>
    <scope>NUCLEOTIDE SEQUENCE [LARGE SCALE GENOMIC DNA]</scope>
    <source>
        <strain evidence="1 2">DSM 15539</strain>
    </source>
</reference>
<keyword evidence="2" id="KW-1185">Reference proteome</keyword>
<protein>
    <submittedName>
        <fullName evidence="1">Uncharacterized protein</fullName>
    </submittedName>
</protein>
<dbReference type="EMBL" id="JAVDUJ010000001">
    <property type="protein sequence ID" value="MDR6938859.1"/>
    <property type="molecule type" value="Genomic_DNA"/>
</dbReference>
<gene>
    <name evidence="1" type="ORF">J2S36_000402</name>
</gene>